<accession>A0A149VZ40</accession>
<proteinExistence type="predicted"/>
<gene>
    <name evidence="1" type="ORF">FEMY_13310</name>
</gene>
<dbReference type="STRING" id="1789004.FEMY_13310"/>
<protein>
    <submittedName>
        <fullName evidence="1">Uncharacterized protein</fullName>
    </submittedName>
</protein>
<dbReference type="EMBL" id="LRRD01000023">
    <property type="protein sequence ID" value="KXW58154.1"/>
    <property type="molecule type" value="Genomic_DNA"/>
</dbReference>
<evidence type="ECO:0000313" key="2">
    <source>
        <dbReference type="Proteomes" id="UP000075653"/>
    </source>
</evidence>
<dbReference type="Proteomes" id="UP000075653">
    <property type="component" value="Unassembled WGS sequence"/>
</dbReference>
<dbReference type="AlphaFoldDB" id="A0A149VZ40"/>
<reference evidence="1 2" key="1">
    <citation type="submission" date="2016-01" db="EMBL/GenBank/DDBJ databases">
        <title>Genome sequence of the acidophilic iron oxidising Ferrovum strain Z-31.</title>
        <authorList>
            <person name="Poehlein A."/>
            <person name="Ullrich S.R."/>
            <person name="Schloemann M."/>
            <person name="Muehling M."/>
            <person name="Daniel R."/>
        </authorList>
    </citation>
    <scope>NUCLEOTIDE SEQUENCE [LARGE SCALE GENOMIC DNA]</scope>
    <source>
        <strain evidence="1 2">Z-31</strain>
    </source>
</reference>
<organism evidence="1 2">
    <name type="scientific">Ferrovum myxofaciens</name>
    <dbReference type="NCBI Taxonomy" id="416213"/>
    <lineage>
        <taxon>Bacteria</taxon>
        <taxon>Pseudomonadati</taxon>
        <taxon>Pseudomonadota</taxon>
        <taxon>Betaproteobacteria</taxon>
        <taxon>Ferrovales</taxon>
        <taxon>Ferrovaceae</taxon>
        <taxon>Ferrovum</taxon>
    </lineage>
</organism>
<sequence>MAGFMGLGWVKINGKSGPNLLAIDNYPQGAYKGEKSGICCVKGQPAWSYDRRFRVFEK</sequence>
<name>A0A149VZ40_9PROT</name>
<evidence type="ECO:0000313" key="1">
    <source>
        <dbReference type="EMBL" id="KXW58154.1"/>
    </source>
</evidence>
<keyword evidence="2" id="KW-1185">Reference proteome</keyword>
<comment type="caution">
    <text evidence="1">The sequence shown here is derived from an EMBL/GenBank/DDBJ whole genome shotgun (WGS) entry which is preliminary data.</text>
</comment>